<dbReference type="EMBL" id="CP095061">
    <property type="protein sequence ID" value="UOQ64603.1"/>
    <property type="molecule type" value="Genomic_DNA"/>
</dbReference>
<proteinExistence type="predicted"/>
<gene>
    <name evidence="1" type="ORF">MUN86_13545</name>
</gene>
<accession>A0ABY4G187</accession>
<evidence type="ECO:0000313" key="1">
    <source>
        <dbReference type="EMBL" id="UOQ64603.1"/>
    </source>
</evidence>
<organism evidence="1 2">
    <name type="scientific">Hymenobacter volaticus</name>
    <dbReference type="NCBI Taxonomy" id="2932254"/>
    <lineage>
        <taxon>Bacteria</taxon>
        <taxon>Pseudomonadati</taxon>
        <taxon>Bacteroidota</taxon>
        <taxon>Cytophagia</taxon>
        <taxon>Cytophagales</taxon>
        <taxon>Hymenobacteraceae</taxon>
        <taxon>Hymenobacter</taxon>
    </lineage>
</organism>
<evidence type="ECO:0000313" key="2">
    <source>
        <dbReference type="Proteomes" id="UP000830401"/>
    </source>
</evidence>
<dbReference type="SUPFAM" id="SSF52091">
    <property type="entry name" value="SpoIIaa-like"/>
    <property type="match status" value="1"/>
</dbReference>
<evidence type="ECO:0008006" key="3">
    <source>
        <dbReference type="Google" id="ProtNLM"/>
    </source>
</evidence>
<dbReference type="RefSeq" id="WP_245118479.1">
    <property type="nucleotide sequence ID" value="NZ_CP095061.1"/>
</dbReference>
<dbReference type="InterPro" id="IPR036513">
    <property type="entry name" value="STAS_dom_sf"/>
</dbReference>
<reference evidence="1" key="1">
    <citation type="submission" date="2022-04" db="EMBL/GenBank/DDBJ databases">
        <title>Hymenobacter sp. isolated from the air.</title>
        <authorList>
            <person name="Won M."/>
            <person name="Lee C.-M."/>
            <person name="Woen H.-Y."/>
            <person name="Kwon S.-W."/>
        </authorList>
    </citation>
    <scope>NUCLEOTIDE SEQUENCE</scope>
    <source>
        <strain evidence="1">5420S-77</strain>
    </source>
</reference>
<protein>
    <recommendedName>
        <fullName evidence="3">STAS domain-containing protein</fullName>
    </recommendedName>
</protein>
<keyword evidence="2" id="KW-1185">Reference proteome</keyword>
<dbReference type="Gene3D" id="3.30.750.24">
    <property type="entry name" value="STAS domain"/>
    <property type="match status" value="1"/>
</dbReference>
<dbReference type="Proteomes" id="UP000830401">
    <property type="component" value="Chromosome"/>
</dbReference>
<name>A0ABY4G187_9BACT</name>
<sequence length="104" mass="11801">MLDFSSLSDPTARVYTIDLNQTDPVRLASRLYQANPRQRPQLLIDCQHLECLRTRGVSHLASQLLLTRQAGADILLYNVDTVLCRALHLLQLHLLFRVIPTPIA</sequence>